<dbReference type="Pfam" id="PF25597">
    <property type="entry name" value="SH3_retrovirus"/>
    <property type="match status" value="1"/>
</dbReference>
<feature type="domain" description="GAG-pre-integrase" evidence="3">
    <location>
        <begin position="54"/>
        <end position="108"/>
    </location>
</feature>
<sequence length="1357" mass="151605">IRTSKVNIPPARPQPVPTGKPKVFAPVHASRQNRPFPIPTDRGYSPSGNLASLVAHASVDESMKWHRRMGHVNYKNMNRLVKGDLVRGLPPKLFKNDHTRIACYKGKQHKASYKAINVVSSIYVPLQLLHMDLFGPTSIQSIDHKYYCLVITDDYSRVLITSPHNKTPYALLTGNIPFVNHFKPFGCHVTILNTSDYLGKFDGKANEGCIVGYSVSNKAYKVYNVPNKRVEETMNLRFLEDKLNVQGLGHEWYFDIDYLTDTLGYKHVQANQSARTQGAITNSVDTTGDKVDDSPLNSADEIYQKELARLKGQEQKATSDAESLGLSNTVVSIDDVPVPSSRTNASFFDDKPTTRFPCPSDLGNHDPLPGIFSSSSYDDEFGVALNNVASIVEVSPVATTRINTIHPQSLIMGDPTSAVQTRSKNVWVLIDLPEGKYAIGTKWILKNKRDAREIIVRNKARLVAQGHRQEEGIDYDEVFAPDAKIEAIRLLLAFSFYMGFMVYQMDVRSAFLYGRIDEEVYVTQPKGFVDPQHPKKVYKVQQRPNGIFINQDKYVQEILNKFDLGSVKTTTTPYEVPKPKSKNESNSPVNVHLYRSMIGSLMYLTASRPDIMFTVSACSRNQVTPTTSNLEAVKKIFMYLKGQPKLGLWYPRESPLVLEAYSDSDYAGANKDRKSTTGRCQFLGMMLISWQCKKQTIMATSSTEAEYVAAANCCVSTLHCDQQPAQNLNPTSTSSIATLRYRDEHNKVGYLLKPTGSDDYHQIIDLWRASHIRSPELGLPAIQATIDKTTTPLPRTYPIVVALICLSDGRRFNSSSYIFKGMVSNIGNAKNFLLYPRILQAILGIETRIKRKYKVLMFSSKLFANMRLHFEGHPMPLLPAMLLQAQAGEDGEFRAILIPSLDLMRLMMALSPMWMMHPWKAHFICLLQGPLKLPLHKVNSLETELKDHKQLFKDVVGKLVLKVKAMEVKLKTKKMKLVVSDSDQEDGRQQDVDLDALRALANAAMIVDSNIPPGGASSNPAASTSVPAASTSVPATVPSGASTVPIGASTVPSGTLTVPTGSPSVLADVPPSVTPASVSNKGKSPMVAEDIPVKARTFKQMEEDRLEEFEKIRKVQLNSQIQAFSRTLKRTCPVLEEPSSKRQKSTEAPIPSVLEVPKSPAVSSPPSSGTRKKTLGRKRLTKPKSTLQESYLDADAQTFIKVISTEDSDDEAPLVWSDLVGWEVISTPLGDINALYRIDQSTKHFTTLRQILYMVDRHDLVKLYGLVVKFYETHPVAGVGLILWGDLQVLFDSYEGGKGSCVWQHQHLWEIRSWRLYTLSNVHILETVFGKVFYMFANVSYPLFEKLMEKMLRHKLD</sequence>
<dbReference type="EMBL" id="BKCJ010093707">
    <property type="protein sequence ID" value="GEX17900.1"/>
    <property type="molecule type" value="Genomic_DNA"/>
</dbReference>
<feature type="region of interest" description="Disordered" evidence="1">
    <location>
        <begin position="1062"/>
        <end position="1085"/>
    </location>
</feature>
<dbReference type="CDD" id="cd09272">
    <property type="entry name" value="RNase_HI_RT_Ty1"/>
    <property type="match status" value="1"/>
</dbReference>
<feature type="region of interest" description="Disordered" evidence="1">
    <location>
        <begin position="1011"/>
        <end position="1038"/>
    </location>
</feature>
<dbReference type="Pfam" id="PF07727">
    <property type="entry name" value="RVT_2"/>
    <property type="match status" value="1"/>
</dbReference>
<feature type="domain" description="Retroviral polymerase SH3-like" evidence="4">
    <location>
        <begin position="187"/>
        <end position="242"/>
    </location>
</feature>
<feature type="region of interest" description="Disordered" evidence="1">
    <location>
        <begin position="1135"/>
        <end position="1180"/>
    </location>
</feature>
<proteinExistence type="predicted"/>
<feature type="compositionally biased region" description="Low complexity" evidence="1">
    <location>
        <begin position="1156"/>
        <end position="1169"/>
    </location>
</feature>
<feature type="region of interest" description="Disordered" evidence="1">
    <location>
        <begin position="1"/>
        <end position="23"/>
    </location>
</feature>
<reference evidence="5" key="1">
    <citation type="journal article" date="2019" name="Sci. Rep.">
        <title>Draft genome of Tanacetum cinerariifolium, the natural source of mosquito coil.</title>
        <authorList>
            <person name="Yamashiro T."/>
            <person name="Shiraishi A."/>
            <person name="Satake H."/>
            <person name="Nakayama K."/>
        </authorList>
    </citation>
    <scope>NUCLEOTIDE SEQUENCE</scope>
</reference>
<feature type="compositionally biased region" description="Low complexity" evidence="1">
    <location>
        <begin position="1016"/>
        <end position="1038"/>
    </location>
</feature>
<dbReference type="InterPro" id="IPR043502">
    <property type="entry name" value="DNA/RNA_pol_sf"/>
</dbReference>
<dbReference type="SUPFAM" id="SSF56672">
    <property type="entry name" value="DNA/RNA polymerases"/>
    <property type="match status" value="1"/>
</dbReference>
<dbReference type="InterPro" id="IPR013103">
    <property type="entry name" value="RVT_2"/>
</dbReference>
<evidence type="ECO:0000259" key="4">
    <source>
        <dbReference type="Pfam" id="PF25597"/>
    </source>
</evidence>
<feature type="non-terminal residue" evidence="5">
    <location>
        <position position="1"/>
    </location>
</feature>
<protein>
    <submittedName>
        <fullName evidence="5">Ribonuclease H-like domain-containing protein</fullName>
    </submittedName>
</protein>
<gene>
    <name evidence="5" type="ORF">Tci_289875</name>
</gene>
<evidence type="ECO:0000313" key="5">
    <source>
        <dbReference type="EMBL" id="GEX17900.1"/>
    </source>
</evidence>
<feature type="domain" description="Reverse transcriptase Ty1/copia-type" evidence="2">
    <location>
        <begin position="425"/>
        <end position="541"/>
    </location>
</feature>
<evidence type="ECO:0000259" key="2">
    <source>
        <dbReference type="Pfam" id="PF07727"/>
    </source>
</evidence>
<organism evidence="5">
    <name type="scientific">Tanacetum cinerariifolium</name>
    <name type="common">Dalmatian daisy</name>
    <name type="synonym">Chrysanthemum cinerariifolium</name>
    <dbReference type="NCBI Taxonomy" id="118510"/>
    <lineage>
        <taxon>Eukaryota</taxon>
        <taxon>Viridiplantae</taxon>
        <taxon>Streptophyta</taxon>
        <taxon>Embryophyta</taxon>
        <taxon>Tracheophyta</taxon>
        <taxon>Spermatophyta</taxon>
        <taxon>Magnoliopsida</taxon>
        <taxon>eudicotyledons</taxon>
        <taxon>Gunneridae</taxon>
        <taxon>Pentapetalae</taxon>
        <taxon>asterids</taxon>
        <taxon>campanulids</taxon>
        <taxon>Asterales</taxon>
        <taxon>Asteraceae</taxon>
        <taxon>Asteroideae</taxon>
        <taxon>Anthemideae</taxon>
        <taxon>Anthemidinae</taxon>
        <taxon>Tanacetum</taxon>
    </lineage>
</organism>
<feature type="compositionally biased region" description="Basic residues" evidence="1">
    <location>
        <begin position="1170"/>
        <end position="1180"/>
    </location>
</feature>
<dbReference type="PANTHER" id="PTHR11439:SF495">
    <property type="entry name" value="REVERSE TRANSCRIPTASE, RNA-DEPENDENT DNA POLYMERASE-RELATED"/>
    <property type="match status" value="1"/>
</dbReference>
<dbReference type="InterPro" id="IPR057670">
    <property type="entry name" value="SH3_retrovirus"/>
</dbReference>
<evidence type="ECO:0000256" key="1">
    <source>
        <dbReference type="SAM" id="MobiDB-lite"/>
    </source>
</evidence>
<evidence type="ECO:0000259" key="3">
    <source>
        <dbReference type="Pfam" id="PF13976"/>
    </source>
</evidence>
<name>A0A699H2P3_TANCI</name>
<accession>A0A699H2P3</accession>
<dbReference type="Pfam" id="PF13976">
    <property type="entry name" value="gag_pre-integrs"/>
    <property type="match status" value="1"/>
</dbReference>
<dbReference type="InterPro" id="IPR025724">
    <property type="entry name" value="GAG-pre-integrase_dom"/>
</dbReference>
<dbReference type="PANTHER" id="PTHR11439">
    <property type="entry name" value="GAG-POL-RELATED RETROTRANSPOSON"/>
    <property type="match status" value="1"/>
</dbReference>
<comment type="caution">
    <text evidence="5">The sequence shown here is derived from an EMBL/GenBank/DDBJ whole genome shotgun (WGS) entry which is preliminary data.</text>
</comment>